<dbReference type="AlphaFoldDB" id="A0A1H1RTZ5"/>
<evidence type="ECO:0000313" key="2">
    <source>
        <dbReference type="Proteomes" id="UP000198481"/>
    </source>
</evidence>
<organism evidence="1 2">
    <name type="scientific">Pseudomonas prosekii</name>
    <dbReference type="NCBI Taxonomy" id="1148509"/>
    <lineage>
        <taxon>Bacteria</taxon>
        <taxon>Pseudomonadati</taxon>
        <taxon>Pseudomonadota</taxon>
        <taxon>Gammaproteobacteria</taxon>
        <taxon>Pseudomonadales</taxon>
        <taxon>Pseudomonadaceae</taxon>
        <taxon>Pseudomonas</taxon>
    </lineage>
</organism>
<dbReference type="SUPFAM" id="SSF69279">
    <property type="entry name" value="Phage tail proteins"/>
    <property type="match status" value="1"/>
</dbReference>
<name>A0A1H1RTZ5_9PSED</name>
<protein>
    <recommendedName>
        <fullName evidence="3">Phage tail protein</fullName>
    </recommendedName>
</protein>
<sequence length="338" mass="36945">MTLGFTPAVEIYGANAKLLNERLVSWVHTDASGIESDKIKLIIDIEGLEGLPSLGGRIGFRVGYQETGLVDKGVFVITQRKPSLYPLQLSLTAMSAPFSVGDETGFKQRRSASYGPITLGALFRQLTMKHGFSPRVAPELESKKIDHIDQSNETDMGFLTRVAAIYFAVTKPIKGLYVLALRGQLTSISGKPVTEVVLSVTKNNRPGDPAFISAVLDEKAQSKYQGCVTTWWDSAAGKQRTFQLGVAPFRTLPRRCQNEDQARAAAEGELRRLEREAFTLTITCPGHPDLAAEGVIHLDATWPKIMQGRWSVNTLTASGSRAESYQCTLVANCLDPSQ</sequence>
<evidence type="ECO:0008006" key="3">
    <source>
        <dbReference type="Google" id="ProtNLM"/>
    </source>
</evidence>
<reference evidence="1 2" key="1">
    <citation type="submission" date="2016-10" db="EMBL/GenBank/DDBJ databases">
        <authorList>
            <person name="de Groot N.N."/>
        </authorList>
    </citation>
    <scope>NUCLEOTIDE SEQUENCE [LARGE SCALE GENOMIC DNA]</scope>
    <source>
        <strain evidence="1 2">LMG 26867</strain>
    </source>
</reference>
<gene>
    <name evidence="1" type="ORF">SAMN05216222_1341</name>
</gene>
<dbReference type="RefSeq" id="WP_092272325.1">
    <property type="nucleotide sequence ID" value="NZ_LT629762.1"/>
</dbReference>
<dbReference type="EMBL" id="LT629762">
    <property type="protein sequence ID" value="SDS38479.1"/>
    <property type="molecule type" value="Genomic_DNA"/>
</dbReference>
<dbReference type="Proteomes" id="UP000198481">
    <property type="component" value="Chromosome I"/>
</dbReference>
<evidence type="ECO:0000313" key="1">
    <source>
        <dbReference type="EMBL" id="SDS38479.1"/>
    </source>
</evidence>
<accession>A0A1H1RTZ5</accession>
<proteinExistence type="predicted"/>
<dbReference type="STRING" id="1148509.SAMN05216222_1341"/>